<gene>
    <name evidence="6" type="primary">PNLIPRP3_1</name>
    <name evidence="6" type="ORF">NPIL_232741</name>
</gene>
<name>A0A8X6QHA1_NEPPI</name>
<dbReference type="Gene3D" id="3.40.50.1820">
    <property type="entry name" value="alpha/beta hydrolase"/>
    <property type="match status" value="1"/>
</dbReference>
<dbReference type="GO" id="GO:0005615">
    <property type="term" value="C:extracellular space"/>
    <property type="evidence" value="ECO:0007669"/>
    <property type="project" value="TreeGrafter"/>
</dbReference>
<keyword evidence="3" id="KW-0964">Secreted</keyword>
<evidence type="ECO:0000256" key="1">
    <source>
        <dbReference type="ARBA" id="ARBA00004613"/>
    </source>
</evidence>
<dbReference type="SUPFAM" id="SSF53474">
    <property type="entry name" value="alpha/beta-Hydrolases"/>
    <property type="match status" value="1"/>
</dbReference>
<feature type="non-terminal residue" evidence="6">
    <location>
        <position position="1"/>
    </location>
</feature>
<evidence type="ECO:0000313" key="7">
    <source>
        <dbReference type="Proteomes" id="UP000887013"/>
    </source>
</evidence>
<evidence type="ECO:0000256" key="2">
    <source>
        <dbReference type="ARBA" id="ARBA00010701"/>
    </source>
</evidence>
<dbReference type="PANTHER" id="PTHR11610:SF178">
    <property type="entry name" value="LIPASE MEMBER H-A-LIKE PROTEIN"/>
    <property type="match status" value="1"/>
</dbReference>
<comment type="subcellular location">
    <subcellularLocation>
        <location evidence="1">Secreted</location>
    </subcellularLocation>
</comment>
<dbReference type="InterPro" id="IPR013818">
    <property type="entry name" value="Lipase"/>
</dbReference>
<dbReference type="EMBL" id="BMAW01081583">
    <property type="protein sequence ID" value="GFU25237.1"/>
    <property type="molecule type" value="Genomic_DNA"/>
</dbReference>
<proteinExistence type="inferred from homology"/>
<accession>A0A8X6QHA1</accession>
<protein>
    <submittedName>
        <fullName evidence="6">Pancreatic lipase-related protein 3</fullName>
    </submittedName>
</protein>
<evidence type="ECO:0000256" key="4">
    <source>
        <dbReference type="RuleBase" id="RU004262"/>
    </source>
</evidence>
<dbReference type="PANTHER" id="PTHR11610">
    <property type="entry name" value="LIPASE"/>
    <property type="match status" value="1"/>
</dbReference>
<sequence length="88" mass="9912">IGVSSVPSICAHMQVIEYYTLTINNPYGKFIGVPCNSYRSFKNNTCTVTGPNVTMGFDLEESITPEDLNKGHSRKYYLDTTAYYPFVK</sequence>
<dbReference type="OrthoDB" id="6473140at2759"/>
<comment type="caution">
    <text evidence="6">The sequence shown here is derived from an EMBL/GenBank/DDBJ whole genome shotgun (WGS) entry which is preliminary data.</text>
</comment>
<evidence type="ECO:0000259" key="5">
    <source>
        <dbReference type="Pfam" id="PF00151"/>
    </source>
</evidence>
<organism evidence="6 7">
    <name type="scientific">Nephila pilipes</name>
    <name type="common">Giant wood spider</name>
    <name type="synonym">Nephila maculata</name>
    <dbReference type="NCBI Taxonomy" id="299642"/>
    <lineage>
        <taxon>Eukaryota</taxon>
        <taxon>Metazoa</taxon>
        <taxon>Ecdysozoa</taxon>
        <taxon>Arthropoda</taxon>
        <taxon>Chelicerata</taxon>
        <taxon>Arachnida</taxon>
        <taxon>Araneae</taxon>
        <taxon>Araneomorphae</taxon>
        <taxon>Entelegynae</taxon>
        <taxon>Araneoidea</taxon>
        <taxon>Nephilidae</taxon>
        <taxon>Nephila</taxon>
    </lineage>
</organism>
<evidence type="ECO:0000256" key="3">
    <source>
        <dbReference type="ARBA" id="ARBA00022525"/>
    </source>
</evidence>
<dbReference type="Proteomes" id="UP000887013">
    <property type="component" value="Unassembled WGS sequence"/>
</dbReference>
<keyword evidence="7" id="KW-1185">Reference proteome</keyword>
<dbReference type="InterPro" id="IPR029058">
    <property type="entry name" value="AB_hydrolase_fold"/>
</dbReference>
<dbReference type="Pfam" id="PF00151">
    <property type="entry name" value="Lipase"/>
    <property type="match status" value="1"/>
</dbReference>
<dbReference type="GO" id="GO:0016042">
    <property type="term" value="P:lipid catabolic process"/>
    <property type="evidence" value="ECO:0007669"/>
    <property type="project" value="TreeGrafter"/>
</dbReference>
<reference evidence="6" key="1">
    <citation type="submission" date="2020-08" db="EMBL/GenBank/DDBJ databases">
        <title>Multicomponent nature underlies the extraordinary mechanical properties of spider dragline silk.</title>
        <authorList>
            <person name="Kono N."/>
            <person name="Nakamura H."/>
            <person name="Mori M."/>
            <person name="Yoshida Y."/>
            <person name="Ohtoshi R."/>
            <person name="Malay A.D."/>
            <person name="Moran D.A.P."/>
            <person name="Tomita M."/>
            <person name="Numata K."/>
            <person name="Arakawa K."/>
        </authorList>
    </citation>
    <scope>NUCLEOTIDE SEQUENCE</scope>
</reference>
<dbReference type="GO" id="GO:0016298">
    <property type="term" value="F:lipase activity"/>
    <property type="evidence" value="ECO:0007669"/>
    <property type="project" value="InterPro"/>
</dbReference>
<dbReference type="InterPro" id="IPR000734">
    <property type="entry name" value="TAG_lipase"/>
</dbReference>
<comment type="similarity">
    <text evidence="2 4">Belongs to the AB hydrolase superfamily. Lipase family.</text>
</comment>
<dbReference type="AlphaFoldDB" id="A0A8X6QHA1"/>
<evidence type="ECO:0000313" key="6">
    <source>
        <dbReference type="EMBL" id="GFU25237.1"/>
    </source>
</evidence>
<feature type="domain" description="Lipase" evidence="5">
    <location>
        <begin position="9"/>
        <end position="86"/>
    </location>
</feature>